<feature type="domain" description="AB hydrolase-1" evidence="2">
    <location>
        <begin position="55"/>
        <end position="179"/>
    </location>
</feature>
<reference evidence="3" key="2">
    <citation type="submission" date="2020-09" db="EMBL/GenBank/DDBJ databases">
        <authorList>
            <person name="Sun Q."/>
            <person name="Zhou Y."/>
        </authorList>
    </citation>
    <scope>NUCLEOTIDE SEQUENCE</scope>
    <source>
        <strain evidence="3">CGMCC 1.12813</strain>
    </source>
</reference>
<dbReference type="RefSeq" id="WP_188511743.1">
    <property type="nucleotide sequence ID" value="NZ_BMGB01000002.1"/>
</dbReference>
<dbReference type="SUPFAM" id="SSF53474">
    <property type="entry name" value="alpha/beta-Hydrolases"/>
    <property type="match status" value="1"/>
</dbReference>
<feature type="compositionally biased region" description="Basic and acidic residues" evidence="1">
    <location>
        <begin position="17"/>
        <end position="27"/>
    </location>
</feature>
<evidence type="ECO:0000313" key="4">
    <source>
        <dbReference type="Proteomes" id="UP000606922"/>
    </source>
</evidence>
<organism evidence="3 4">
    <name type="scientific">Conyzicola nivalis</name>
    <dbReference type="NCBI Taxonomy" id="1477021"/>
    <lineage>
        <taxon>Bacteria</taxon>
        <taxon>Bacillati</taxon>
        <taxon>Actinomycetota</taxon>
        <taxon>Actinomycetes</taxon>
        <taxon>Micrococcales</taxon>
        <taxon>Microbacteriaceae</taxon>
        <taxon>Conyzicola</taxon>
    </lineage>
</organism>
<protein>
    <submittedName>
        <fullName evidence="3">Alpha/beta hydrolase</fullName>
    </submittedName>
</protein>
<dbReference type="PRINTS" id="PR00111">
    <property type="entry name" value="ABHYDROLASE"/>
</dbReference>
<dbReference type="GO" id="GO:0016787">
    <property type="term" value="F:hydrolase activity"/>
    <property type="evidence" value="ECO:0007669"/>
    <property type="project" value="UniProtKB-KW"/>
</dbReference>
<proteinExistence type="predicted"/>
<evidence type="ECO:0000313" key="3">
    <source>
        <dbReference type="EMBL" id="GGB14974.1"/>
    </source>
</evidence>
<dbReference type="GO" id="GO:0016020">
    <property type="term" value="C:membrane"/>
    <property type="evidence" value="ECO:0007669"/>
    <property type="project" value="TreeGrafter"/>
</dbReference>
<name>A0A916SSK2_9MICO</name>
<feature type="region of interest" description="Disordered" evidence="1">
    <location>
        <begin position="1"/>
        <end position="47"/>
    </location>
</feature>
<dbReference type="AlphaFoldDB" id="A0A916SSK2"/>
<gene>
    <name evidence="3" type="ORF">GCM10010979_31970</name>
</gene>
<evidence type="ECO:0000256" key="1">
    <source>
        <dbReference type="SAM" id="MobiDB-lite"/>
    </source>
</evidence>
<reference evidence="3" key="1">
    <citation type="journal article" date="2014" name="Int. J. Syst. Evol. Microbiol.">
        <title>Complete genome sequence of Corynebacterium casei LMG S-19264T (=DSM 44701T), isolated from a smear-ripened cheese.</title>
        <authorList>
            <consortium name="US DOE Joint Genome Institute (JGI-PGF)"/>
            <person name="Walter F."/>
            <person name="Albersmeier A."/>
            <person name="Kalinowski J."/>
            <person name="Ruckert C."/>
        </authorList>
    </citation>
    <scope>NUCLEOTIDE SEQUENCE</scope>
    <source>
        <strain evidence="3">CGMCC 1.12813</strain>
    </source>
</reference>
<evidence type="ECO:0000259" key="2">
    <source>
        <dbReference type="Pfam" id="PF00561"/>
    </source>
</evidence>
<dbReference type="Proteomes" id="UP000606922">
    <property type="component" value="Unassembled WGS sequence"/>
</dbReference>
<dbReference type="InterPro" id="IPR029058">
    <property type="entry name" value="AB_hydrolase_fold"/>
</dbReference>
<dbReference type="Pfam" id="PF00561">
    <property type="entry name" value="Abhydrolase_1"/>
    <property type="match status" value="1"/>
</dbReference>
<comment type="caution">
    <text evidence="3">The sequence shown here is derived from an EMBL/GenBank/DDBJ whole genome shotgun (WGS) entry which is preliminary data.</text>
</comment>
<keyword evidence="3" id="KW-0378">Hydrolase</keyword>
<dbReference type="EMBL" id="BMGB01000002">
    <property type="protein sequence ID" value="GGB14974.1"/>
    <property type="molecule type" value="Genomic_DNA"/>
</dbReference>
<dbReference type="Gene3D" id="3.40.50.1820">
    <property type="entry name" value="alpha/beta hydrolase"/>
    <property type="match status" value="1"/>
</dbReference>
<keyword evidence="4" id="KW-1185">Reference proteome</keyword>
<sequence>MKHLEFPGESGGSAHAGDSRDIADRADSGGSAHAGDSRDIADGADGGGSAHAGDTIVFLHGGNVAGWMWGEQIPAFPDHHVLVPDLPGFGASNDEPWVSMSDAADRVAELIRARARGGVAHVVGLSLGAGLALHLALRHPTTVSSLLLASASITPPSRATMLGGRVMLAAWNRPWFWAALARGYKLPADSVDIFTETGLGIRRETARAIFDETCRGFDPAELVRTVPTLGVRVLAVAGGSDSRAISVDSLAVLAAIDGVETAIAPGMHHQWNIENVALFNATVRDWIDRSTVADGLVNSESGAGRQSGRE</sequence>
<dbReference type="InterPro" id="IPR000073">
    <property type="entry name" value="AB_hydrolase_1"/>
</dbReference>
<dbReference type="PANTHER" id="PTHR43798">
    <property type="entry name" value="MONOACYLGLYCEROL LIPASE"/>
    <property type="match status" value="1"/>
</dbReference>
<dbReference type="InterPro" id="IPR050266">
    <property type="entry name" value="AB_hydrolase_sf"/>
</dbReference>
<dbReference type="PANTHER" id="PTHR43798:SF33">
    <property type="entry name" value="HYDROLASE, PUTATIVE (AFU_ORTHOLOGUE AFUA_2G14860)-RELATED"/>
    <property type="match status" value="1"/>
</dbReference>
<accession>A0A916SSK2</accession>